<name>A0ABR1A5H3_HUSHU</name>
<evidence type="ECO:0000313" key="2">
    <source>
        <dbReference type="Proteomes" id="UP001369086"/>
    </source>
</evidence>
<dbReference type="InterPro" id="IPR006553">
    <property type="entry name" value="Leu-rich_rpt_Cys-con_subtyp"/>
</dbReference>
<sequence length="578" mass="63080">MSRRSGTRKCAHRVQSKVLLEKKLCVLCVFQWTGEPWVSVGTMPKRRAAESLVKLCLSSVADNMKEWARDYADNYLDQYSFLYIMGPFNQLPGSLVQELLRLLSESHRVSRTYLHLLLVPHLSALSLSGCSSIVSNAVAQLVGARCQSLTSLCLRDCKRVQPGVLVDLVELLPGLRSLDLSGSQCNTQVLSAVGSSCPALRELHVSNCRAVTSRGLLHLAFDPTRGCSTHSQLRRLAASNIDSRGGVDSVGPAAFLLLALPHLEHLDHSGLVEACTLISRLHFQTIDCFAAKEGFPSLSELVHSRAGEGVDGEASPVCLNLRQMSEVEAELLGTLTPVCGEVVEVSVLCGEELGSDWGLSLWKTLTHLTVQSTGVHSRPLRDLLLALEVLGPSLRLLTIQDFSLDDSLDPILSLCLNLRVLHCHLQPPATALHEDHEADDSTWAMELRLLHFRDFFLGFPPCSPGLTAQTCAGLQGTLASLLAGAPQVERVSLHGLPFSLDRVLCKALEGPGAPLCRLQHLSLAHSSVSMGTVLGLMDQGNQLSRLDLSGCQDIYRRDFDRLESLARERGYDLQITWS</sequence>
<gene>
    <name evidence="1" type="ORF">HHUSO_G1680</name>
</gene>
<evidence type="ECO:0000313" key="1">
    <source>
        <dbReference type="EMBL" id="KAK6492349.1"/>
    </source>
</evidence>
<comment type="caution">
    <text evidence="1">The sequence shown here is derived from an EMBL/GenBank/DDBJ whole genome shotgun (WGS) entry which is preliminary data.</text>
</comment>
<dbReference type="SUPFAM" id="SSF52047">
    <property type="entry name" value="RNI-like"/>
    <property type="match status" value="2"/>
</dbReference>
<dbReference type="InterPro" id="IPR032675">
    <property type="entry name" value="LRR_dom_sf"/>
</dbReference>
<dbReference type="EMBL" id="JAHFZB010000002">
    <property type="protein sequence ID" value="KAK6492349.1"/>
    <property type="molecule type" value="Genomic_DNA"/>
</dbReference>
<dbReference type="Gene3D" id="3.80.10.10">
    <property type="entry name" value="Ribonuclease Inhibitor"/>
    <property type="match status" value="2"/>
</dbReference>
<reference evidence="1 2" key="1">
    <citation type="submission" date="2021-05" db="EMBL/GenBank/DDBJ databases">
        <authorList>
            <person name="Zahm M."/>
            <person name="Klopp C."/>
            <person name="Cabau C."/>
            <person name="Kuhl H."/>
            <person name="Suciu R."/>
            <person name="Ciorpac M."/>
            <person name="Holostenco D."/>
            <person name="Gessner J."/>
            <person name="Wuertz S."/>
            <person name="Hohne C."/>
            <person name="Stock M."/>
            <person name="Gislard M."/>
            <person name="Lluch J."/>
            <person name="Milhes M."/>
            <person name="Lampietro C."/>
            <person name="Lopez Roques C."/>
            <person name="Donnadieu C."/>
            <person name="Du K."/>
            <person name="Schartl M."/>
            <person name="Guiguen Y."/>
        </authorList>
    </citation>
    <scope>NUCLEOTIDE SEQUENCE [LARGE SCALE GENOMIC DNA]</scope>
    <source>
        <strain evidence="1">Hh-F2</strain>
        <tissue evidence="1">Blood</tissue>
    </source>
</reference>
<dbReference type="Proteomes" id="UP001369086">
    <property type="component" value="Unassembled WGS sequence"/>
</dbReference>
<protein>
    <submittedName>
        <fullName evidence="1">Uncharacterized protein</fullName>
    </submittedName>
</protein>
<dbReference type="SMART" id="SM00367">
    <property type="entry name" value="LRR_CC"/>
    <property type="match status" value="4"/>
</dbReference>
<accession>A0ABR1A5H3</accession>
<keyword evidence="2" id="KW-1185">Reference proteome</keyword>
<proteinExistence type="predicted"/>
<dbReference type="PANTHER" id="PTHR13318">
    <property type="entry name" value="PARTNER OF PAIRED, ISOFORM B-RELATED"/>
    <property type="match status" value="1"/>
</dbReference>
<organism evidence="1 2">
    <name type="scientific">Huso huso</name>
    <name type="common">Beluga</name>
    <name type="synonym">Acipenser huso</name>
    <dbReference type="NCBI Taxonomy" id="61971"/>
    <lineage>
        <taxon>Eukaryota</taxon>
        <taxon>Metazoa</taxon>
        <taxon>Chordata</taxon>
        <taxon>Craniata</taxon>
        <taxon>Vertebrata</taxon>
        <taxon>Euteleostomi</taxon>
        <taxon>Actinopterygii</taxon>
        <taxon>Chondrostei</taxon>
        <taxon>Acipenseriformes</taxon>
        <taxon>Acipenseridae</taxon>
        <taxon>Huso</taxon>
    </lineage>
</organism>